<dbReference type="InterPro" id="IPR022646">
    <property type="entry name" value="SecD/SecF_CS"/>
</dbReference>
<dbReference type="NCBIfam" id="TIGR00916">
    <property type="entry name" value="2A0604s01"/>
    <property type="match status" value="1"/>
</dbReference>
<accession>A0ABS6SEG2</accession>
<feature type="transmembrane region" description="Helical" evidence="9">
    <location>
        <begin position="20"/>
        <end position="38"/>
    </location>
</feature>
<dbReference type="Pfam" id="PF07549">
    <property type="entry name" value="Sec_GG"/>
    <property type="match status" value="1"/>
</dbReference>
<keyword evidence="7 9" id="KW-0811">Translocation</keyword>
<evidence type="ECO:0000256" key="9">
    <source>
        <dbReference type="HAMAP-Rule" id="MF_01464"/>
    </source>
</evidence>
<proteinExistence type="inferred from homology"/>
<name>A0ABS6SEG2_9SPHN</name>
<evidence type="ECO:0000313" key="12">
    <source>
        <dbReference type="Proteomes" id="UP000722336"/>
    </source>
</evidence>
<dbReference type="PANTHER" id="PTHR30081:SF8">
    <property type="entry name" value="PROTEIN TRANSLOCASE SUBUNIT SECF"/>
    <property type="match status" value="1"/>
</dbReference>
<feature type="transmembrane region" description="Helical" evidence="9">
    <location>
        <begin position="241"/>
        <end position="262"/>
    </location>
</feature>
<dbReference type="InterPro" id="IPR022813">
    <property type="entry name" value="SecD/SecF_arch_bac"/>
</dbReference>
<keyword evidence="12" id="KW-1185">Reference proteome</keyword>
<reference evidence="11 12" key="1">
    <citation type="submission" date="2021-04" db="EMBL/GenBank/DDBJ databases">
        <authorList>
            <person name="Pira H."/>
            <person name="Risdian C."/>
            <person name="Wink J."/>
        </authorList>
    </citation>
    <scope>NUCLEOTIDE SEQUENCE [LARGE SCALE GENOMIC DNA]</scope>
    <source>
        <strain evidence="11 12">WHA3</strain>
    </source>
</reference>
<dbReference type="InterPro" id="IPR055344">
    <property type="entry name" value="SecD_SecF_C_bact"/>
</dbReference>
<comment type="function">
    <text evidence="9">Part of the Sec protein translocase complex. Interacts with the SecYEG preprotein conducting channel. SecDF uses the proton motive force (PMF) to complete protein translocation after the ATP-dependent function of SecA.</text>
</comment>
<dbReference type="Pfam" id="PF02355">
    <property type="entry name" value="SecD_SecF_C"/>
    <property type="match status" value="1"/>
</dbReference>
<feature type="transmembrane region" description="Helical" evidence="9">
    <location>
        <begin position="192"/>
        <end position="209"/>
    </location>
</feature>
<evidence type="ECO:0000256" key="5">
    <source>
        <dbReference type="ARBA" id="ARBA00022927"/>
    </source>
</evidence>
<dbReference type="EMBL" id="JAGSPA010000002">
    <property type="protein sequence ID" value="MBV7256750.1"/>
    <property type="molecule type" value="Genomic_DNA"/>
</dbReference>
<keyword evidence="5 9" id="KW-0653">Protein transport</keyword>
<feature type="transmembrane region" description="Helical" evidence="9">
    <location>
        <begin position="143"/>
        <end position="160"/>
    </location>
</feature>
<evidence type="ECO:0000256" key="4">
    <source>
        <dbReference type="ARBA" id="ARBA00022692"/>
    </source>
</evidence>
<comment type="subcellular location">
    <subcellularLocation>
        <location evidence="1 9">Cell membrane</location>
        <topology evidence="1 9">Multi-pass membrane protein</topology>
    </subcellularLocation>
</comment>
<organism evidence="11 12">
    <name type="scientific">Pacificimonas pallii</name>
    <dbReference type="NCBI Taxonomy" id="2827236"/>
    <lineage>
        <taxon>Bacteria</taxon>
        <taxon>Pseudomonadati</taxon>
        <taxon>Pseudomonadota</taxon>
        <taxon>Alphaproteobacteria</taxon>
        <taxon>Sphingomonadales</taxon>
        <taxon>Sphingosinicellaceae</taxon>
        <taxon>Pacificimonas</taxon>
    </lineage>
</organism>
<dbReference type="NCBIfam" id="TIGR00966">
    <property type="entry name" value="transloc_SecF"/>
    <property type="match status" value="1"/>
</dbReference>
<keyword evidence="2 9" id="KW-0813">Transport</keyword>
<evidence type="ECO:0000256" key="3">
    <source>
        <dbReference type="ARBA" id="ARBA00022475"/>
    </source>
</evidence>
<dbReference type="Proteomes" id="UP000722336">
    <property type="component" value="Unassembled WGS sequence"/>
</dbReference>
<dbReference type="InterPro" id="IPR005665">
    <property type="entry name" value="SecF_bac"/>
</dbReference>
<dbReference type="RefSeq" id="WP_218445483.1">
    <property type="nucleotide sequence ID" value="NZ_JAGSPA010000002.1"/>
</dbReference>
<evidence type="ECO:0000256" key="6">
    <source>
        <dbReference type="ARBA" id="ARBA00022989"/>
    </source>
</evidence>
<comment type="similarity">
    <text evidence="9">Belongs to the SecD/SecF family. SecF subfamily.</text>
</comment>
<dbReference type="HAMAP" id="MF_01464_B">
    <property type="entry name" value="SecF_B"/>
    <property type="match status" value="1"/>
</dbReference>
<keyword evidence="8 9" id="KW-0472">Membrane</keyword>
<dbReference type="PANTHER" id="PTHR30081">
    <property type="entry name" value="PROTEIN-EXPORT MEMBRANE PROTEIN SEC"/>
    <property type="match status" value="1"/>
</dbReference>
<feature type="transmembrane region" description="Helical" evidence="9">
    <location>
        <begin position="274"/>
        <end position="298"/>
    </location>
</feature>
<evidence type="ECO:0000256" key="2">
    <source>
        <dbReference type="ARBA" id="ARBA00022448"/>
    </source>
</evidence>
<comment type="caution">
    <text evidence="11">The sequence shown here is derived from an EMBL/GenBank/DDBJ whole genome shotgun (WGS) entry which is preliminary data.</text>
</comment>
<comment type="subunit">
    <text evidence="9">Forms a complex with SecD. Part of the essential Sec protein translocation apparatus which comprises SecA, SecYEG and auxiliary proteins SecDF-YajC and YidC.</text>
</comment>
<evidence type="ECO:0000259" key="10">
    <source>
        <dbReference type="Pfam" id="PF02355"/>
    </source>
</evidence>
<feature type="domain" description="Protein export membrane protein SecD/SecF C-terminal" evidence="10">
    <location>
        <begin position="118"/>
        <end position="297"/>
    </location>
</feature>
<evidence type="ECO:0000256" key="7">
    <source>
        <dbReference type="ARBA" id="ARBA00023010"/>
    </source>
</evidence>
<evidence type="ECO:0000256" key="1">
    <source>
        <dbReference type="ARBA" id="ARBA00004651"/>
    </source>
</evidence>
<keyword evidence="3 9" id="KW-1003">Cell membrane</keyword>
<sequence>MRLVKLVPDNTNIGFVRWRFVGVGVTLILIALSIFGLATRGLNYGVDFAGGLKMEVGFEQPANVDDVRSRIGALGIGSATIQEIDSAEIISIRVPLQEDDNPDAAKAVEAQVLGAIMEAYPDASLRSQDVVSGKVSGELIRDGTLAAIVAMIGVAIFIWVRFEWQFGVGALVALVHDVVIALGIFAWTSLEFNLNIIAALLTIIGYSLNDTIVNYDRIRENLRKYRKMEMIPLVDLSVNEMLARTVMTSLTMAVALIALIVYGGEALFGFTLAMLIGIIVGTYSSIYVAGPILIWLGVGPDSFLPEDTGAAERVSTRP</sequence>
<protein>
    <recommendedName>
        <fullName evidence="9">Protein-export membrane protein SecF</fullName>
    </recommendedName>
</protein>
<keyword evidence="4 9" id="KW-0812">Transmembrane</keyword>
<keyword evidence="6 9" id="KW-1133">Transmembrane helix</keyword>
<dbReference type="InterPro" id="IPR048634">
    <property type="entry name" value="SecD_SecF_C"/>
</dbReference>
<evidence type="ECO:0000313" key="11">
    <source>
        <dbReference type="EMBL" id="MBV7256750.1"/>
    </source>
</evidence>
<evidence type="ECO:0000256" key="8">
    <source>
        <dbReference type="ARBA" id="ARBA00023136"/>
    </source>
</evidence>
<gene>
    <name evidence="9 11" type="primary">secF</name>
    <name evidence="11" type="ORF">KCG44_08115</name>
</gene>
<feature type="transmembrane region" description="Helical" evidence="9">
    <location>
        <begin position="166"/>
        <end position="185"/>
    </location>
</feature>